<dbReference type="InterPro" id="IPR046357">
    <property type="entry name" value="PPIase_dom_sf"/>
</dbReference>
<evidence type="ECO:0000256" key="2">
    <source>
        <dbReference type="SAM" id="Coils"/>
    </source>
</evidence>
<dbReference type="Pfam" id="PF13616">
    <property type="entry name" value="Rotamase_3"/>
    <property type="match status" value="1"/>
</dbReference>
<dbReference type="InterPro" id="IPR000297">
    <property type="entry name" value="PPIase_PpiC"/>
</dbReference>
<dbReference type="SUPFAM" id="SSF54534">
    <property type="entry name" value="FKBP-like"/>
    <property type="match status" value="1"/>
</dbReference>
<keyword evidence="1" id="KW-0697">Rotamase</keyword>
<dbReference type="AlphaFoldDB" id="A0AAE3JZU7"/>
<dbReference type="SUPFAM" id="SSF109998">
    <property type="entry name" value="Triger factor/SurA peptide-binding domain-like"/>
    <property type="match status" value="1"/>
</dbReference>
<dbReference type="Gene3D" id="3.10.50.40">
    <property type="match status" value="1"/>
</dbReference>
<feature type="domain" description="PpiC" evidence="5">
    <location>
        <begin position="389"/>
        <end position="495"/>
    </location>
</feature>
<feature type="compositionally biased region" description="Low complexity" evidence="3">
    <location>
        <begin position="312"/>
        <end position="322"/>
    </location>
</feature>
<reference evidence="6 7" key="1">
    <citation type="submission" date="2022-03" db="EMBL/GenBank/DDBJ databases">
        <title>Metagenome-assembled genomes from swine fecal metagenomes.</title>
        <authorList>
            <person name="Holman D.B."/>
            <person name="Kommadath A."/>
        </authorList>
    </citation>
    <scope>NUCLEOTIDE SEQUENCE [LARGE SCALE GENOMIC DNA]</scope>
    <source>
        <strain evidence="6">SUG147</strain>
    </source>
</reference>
<keyword evidence="4" id="KW-0472">Membrane</keyword>
<evidence type="ECO:0000259" key="5">
    <source>
        <dbReference type="PROSITE" id="PS50198"/>
    </source>
</evidence>
<keyword evidence="2" id="KW-0175">Coiled coil</keyword>
<evidence type="ECO:0000313" key="6">
    <source>
        <dbReference type="EMBL" id="MCI5755581.1"/>
    </source>
</evidence>
<protein>
    <submittedName>
        <fullName evidence="6">Peptidylprolyl isomerase</fullName>
    </submittedName>
</protein>
<comment type="caution">
    <text evidence="6">The sequence shown here is derived from an EMBL/GenBank/DDBJ whole genome shotgun (WGS) entry which is preliminary data.</text>
</comment>
<dbReference type="EMBL" id="JALEMU010000071">
    <property type="protein sequence ID" value="MCI5755581.1"/>
    <property type="molecule type" value="Genomic_DNA"/>
</dbReference>
<organism evidence="6 7">
    <name type="scientific">Candidatus Colimorpha enterica</name>
    <dbReference type="NCBI Taxonomy" id="3083063"/>
    <lineage>
        <taxon>Bacteria</taxon>
        <taxon>Pseudomonadati</taxon>
        <taxon>Bacteroidota</taxon>
        <taxon>Bacteroidia</taxon>
        <taxon>Bacteroidales</taxon>
        <taxon>Candidatus Colimorpha</taxon>
    </lineage>
</organism>
<dbReference type="Proteomes" id="UP001139365">
    <property type="component" value="Unassembled WGS sequence"/>
</dbReference>
<feature type="region of interest" description="Disordered" evidence="3">
    <location>
        <begin position="303"/>
        <end position="329"/>
    </location>
</feature>
<dbReference type="InterPro" id="IPR027304">
    <property type="entry name" value="Trigger_fact/SurA_dom_sf"/>
</dbReference>
<sequence length="538" mass="60622">MGKGNRNRELRIADKPSAAAGNGVKLSKMQLIRQQEKKAKIKKYVTMTASIAIVIGLVIGIVAVSLSKAPKLEKTVSGTSEKYEIDNAMMAYFMYGQYKSYVQNNYYYLSYLGLDTSKSLKSQNITGSDNMTWFAYFMNVAKNQVNELVALASAAQEKGLKLEEKELKEIDDTMKSIKEAAATNGFASVNKYLASYYVTGVTESAVRKCMELQYLASKYYTELTDSYTYTDAQIEKYADDNPDKFLKFDYIYYTFKPDAKSDATDAEKKKALEEAKAKADELKGKITDDKSFLELITEMEKAKEEEEKKNETGTSAASGSGTSDKEEKDYTKSYIKEGAAYEKDKDLTKWVDEKDRKVGDVTVIETKDGDTVTGYSVYYLTKTFYKDEYATKNVRHILFGIGNYGDYADKAAAKKKAEEILATYKKGDMTEDSFSALAKEYTNDSNADKGGLYENVEKDTMVPVFNDWIYDESRKPGDTGIVETTYGQHVMYFVGDGKIAWKLTAENNLKSEQYDKELKDLEKKYPVTYDAAKLAQIP</sequence>
<keyword evidence="4" id="KW-0812">Transmembrane</keyword>
<keyword evidence="1 6" id="KW-0413">Isomerase</keyword>
<name>A0AAE3JZU7_9BACT</name>
<feature type="coiled-coil region" evidence="2">
    <location>
        <begin position="138"/>
        <end position="180"/>
    </location>
</feature>
<accession>A0AAE3JZU7</accession>
<evidence type="ECO:0000313" key="7">
    <source>
        <dbReference type="Proteomes" id="UP001139365"/>
    </source>
</evidence>
<dbReference type="PROSITE" id="PS50198">
    <property type="entry name" value="PPIC_PPIASE_2"/>
    <property type="match status" value="1"/>
</dbReference>
<evidence type="ECO:0000256" key="1">
    <source>
        <dbReference type="PROSITE-ProRule" id="PRU00278"/>
    </source>
</evidence>
<evidence type="ECO:0000256" key="3">
    <source>
        <dbReference type="SAM" id="MobiDB-lite"/>
    </source>
</evidence>
<gene>
    <name evidence="6" type="ORF">MR241_04730</name>
</gene>
<feature type="transmembrane region" description="Helical" evidence="4">
    <location>
        <begin position="44"/>
        <end position="66"/>
    </location>
</feature>
<keyword evidence="4" id="KW-1133">Transmembrane helix</keyword>
<evidence type="ECO:0000256" key="4">
    <source>
        <dbReference type="SAM" id="Phobius"/>
    </source>
</evidence>
<dbReference type="GO" id="GO:0003755">
    <property type="term" value="F:peptidyl-prolyl cis-trans isomerase activity"/>
    <property type="evidence" value="ECO:0007669"/>
    <property type="project" value="UniProtKB-KW"/>
</dbReference>
<proteinExistence type="predicted"/>